<dbReference type="OrthoDB" id="3789699at2759"/>
<gene>
    <name evidence="2" type="ORF">BU23DRAFT_603572</name>
</gene>
<feature type="region of interest" description="Disordered" evidence="1">
    <location>
        <begin position="68"/>
        <end position="87"/>
    </location>
</feature>
<keyword evidence="3" id="KW-1185">Reference proteome</keyword>
<sequence>MSIRRKALPQSQKEKEPLELQLLATFPRPPPGPRSPARLSLKSPGLAPRPSNYGFISTNATNKDVDVDADSLYDEPGPSTPPLPQRNVPSFPVPGPPILQPVAELQLVLDHPSKVYSPGETITGYIIGWSTTEEHIHIVLSGCSRSSFKDSKAANNDRAPLLFQVTHLEPGLQTSVPRFGISIPNVCGTAQGDLNNFTPRSETGRSYWTPVWSVQDPFENGSGHPLPPSMHMSPRSVSTLSSIKGEASISYNIIAVRSTLDPSTHGFVPNATFPLPLALTTRRLLSAKTDLLERETFTLTAALSIQTAALTKERKLRFREQLCDAFNTSTPTFYFSVNVTAPKLGTPGADLRVGIRVDVLPPPPGHLYNFPVPDVTIASITFRIRSYTGVRVLVPSPASAQSADISPGLVSKKETFKSTELHQTQTPNNATFRPQNGGFDGQVCVATVPLPRDLTPSFKTFNAWRGYRLQYTVRVQVAGKEEEVKVANDLDIVVGEDTRIERKRTGHTPVKDGMSRRIAEAVLSGDRARRTSAT</sequence>
<dbReference type="AlphaFoldDB" id="A0A6A5UP03"/>
<evidence type="ECO:0000313" key="2">
    <source>
        <dbReference type="EMBL" id="KAF1966448.1"/>
    </source>
</evidence>
<reference evidence="2" key="1">
    <citation type="journal article" date="2020" name="Stud. Mycol.">
        <title>101 Dothideomycetes genomes: a test case for predicting lifestyles and emergence of pathogens.</title>
        <authorList>
            <person name="Haridas S."/>
            <person name="Albert R."/>
            <person name="Binder M."/>
            <person name="Bloem J."/>
            <person name="Labutti K."/>
            <person name="Salamov A."/>
            <person name="Andreopoulos B."/>
            <person name="Baker S."/>
            <person name="Barry K."/>
            <person name="Bills G."/>
            <person name="Bluhm B."/>
            <person name="Cannon C."/>
            <person name="Castanera R."/>
            <person name="Culley D."/>
            <person name="Daum C."/>
            <person name="Ezra D."/>
            <person name="Gonzalez J."/>
            <person name="Henrissat B."/>
            <person name="Kuo A."/>
            <person name="Liang C."/>
            <person name="Lipzen A."/>
            <person name="Lutzoni F."/>
            <person name="Magnuson J."/>
            <person name="Mondo S."/>
            <person name="Nolan M."/>
            <person name="Ohm R."/>
            <person name="Pangilinan J."/>
            <person name="Park H.-J."/>
            <person name="Ramirez L."/>
            <person name="Alfaro M."/>
            <person name="Sun H."/>
            <person name="Tritt A."/>
            <person name="Yoshinaga Y."/>
            <person name="Zwiers L.-H."/>
            <person name="Turgeon B."/>
            <person name="Goodwin S."/>
            <person name="Spatafora J."/>
            <person name="Crous P."/>
            <person name="Grigoriev I."/>
        </authorList>
    </citation>
    <scope>NUCLEOTIDE SEQUENCE</scope>
    <source>
        <strain evidence="2">CBS 107.79</strain>
    </source>
</reference>
<evidence type="ECO:0008006" key="4">
    <source>
        <dbReference type="Google" id="ProtNLM"/>
    </source>
</evidence>
<evidence type="ECO:0000256" key="1">
    <source>
        <dbReference type="SAM" id="MobiDB-lite"/>
    </source>
</evidence>
<proteinExistence type="predicted"/>
<dbReference type="Proteomes" id="UP000800036">
    <property type="component" value="Unassembled WGS sequence"/>
</dbReference>
<feature type="region of interest" description="Disordered" evidence="1">
    <location>
        <begin position="1"/>
        <end position="60"/>
    </location>
</feature>
<evidence type="ECO:0000313" key="3">
    <source>
        <dbReference type="Proteomes" id="UP000800036"/>
    </source>
</evidence>
<dbReference type="EMBL" id="ML976746">
    <property type="protein sequence ID" value="KAF1966448.1"/>
    <property type="molecule type" value="Genomic_DNA"/>
</dbReference>
<name>A0A6A5UP03_9PLEO</name>
<organism evidence="2 3">
    <name type="scientific">Bimuria novae-zelandiae CBS 107.79</name>
    <dbReference type="NCBI Taxonomy" id="1447943"/>
    <lineage>
        <taxon>Eukaryota</taxon>
        <taxon>Fungi</taxon>
        <taxon>Dikarya</taxon>
        <taxon>Ascomycota</taxon>
        <taxon>Pezizomycotina</taxon>
        <taxon>Dothideomycetes</taxon>
        <taxon>Pleosporomycetidae</taxon>
        <taxon>Pleosporales</taxon>
        <taxon>Massarineae</taxon>
        <taxon>Didymosphaeriaceae</taxon>
        <taxon>Bimuria</taxon>
    </lineage>
</organism>
<accession>A0A6A5UP03</accession>
<protein>
    <recommendedName>
        <fullName evidence="4">Arrestin-like N-terminal domain-containing protein</fullName>
    </recommendedName>
</protein>